<evidence type="ECO:0000256" key="6">
    <source>
        <dbReference type="ARBA" id="ARBA00022967"/>
    </source>
</evidence>
<dbReference type="InterPro" id="IPR050095">
    <property type="entry name" value="ECF_ABC_transporter_ATP-bd"/>
</dbReference>
<evidence type="ECO:0000259" key="9">
    <source>
        <dbReference type="PROSITE" id="PS50893"/>
    </source>
</evidence>
<dbReference type="InterPro" id="IPR027417">
    <property type="entry name" value="P-loop_NTPase"/>
</dbReference>
<gene>
    <name evidence="10" type="ORF">I0Q91_13200</name>
</gene>
<dbReference type="PROSITE" id="PS00211">
    <property type="entry name" value="ABC_TRANSPORTER_1"/>
    <property type="match status" value="1"/>
</dbReference>
<dbReference type="PANTHER" id="PTHR43553:SF27">
    <property type="entry name" value="ENERGY-COUPLING FACTOR TRANSPORTER ATP-BINDING PROTEIN ECFA2"/>
    <property type="match status" value="1"/>
</dbReference>
<evidence type="ECO:0000256" key="5">
    <source>
        <dbReference type="ARBA" id="ARBA00022840"/>
    </source>
</evidence>
<sequence>MLVELKDITHVYNQYNPTVALKDINLSISEQEFIGLIGHTGSGKSTLVQLLNGLIEPTSGTVLYNNEDIFSDKKRLKFIRQKVGLVFQYPEHQLFEESIYEDVAFGPKNLGLKKEEIKNRVKESLELVGLDYEKFKDRSPFNLSGGQQRRVAIAGVLALKPEILILDEPSAGLDPNGRNNLLELLKYLHQDINITIILISHRMEEIAKLATRVIVMDEGRIVLDGSPAEVFSEEKRLRELDLDLPAVTSILHKLNSKGVSVRTDIFDVIEAKDEIISKLQEKNIPEEKRSC</sequence>
<keyword evidence="11" id="KW-1185">Reference proteome</keyword>
<dbReference type="Gene3D" id="3.40.50.300">
    <property type="entry name" value="P-loop containing nucleotide triphosphate hydrolases"/>
    <property type="match status" value="1"/>
</dbReference>
<dbReference type="SMART" id="SM00382">
    <property type="entry name" value="AAA"/>
    <property type="match status" value="1"/>
</dbReference>
<comment type="subunit">
    <text evidence="8">Forms a stable energy-coupling factor (ECF) transporter complex composed of 2 membrane-embedded substrate-binding proteins (S component), 2 ATP-binding proteins (A component) and 2 transmembrane proteins (T component).</text>
</comment>
<dbReference type="GO" id="GO:0043190">
    <property type="term" value="C:ATP-binding cassette (ABC) transporter complex"/>
    <property type="evidence" value="ECO:0007669"/>
    <property type="project" value="TreeGrafter"/>
</dbReference>
<dbReference type="InterPro" id="IPR015856">
    <property type="entry name" value="ABC_transpr_CbiO/EcfA_su"/>
</dbReference>
<dbReference type="InterPro" id="IPR003593">
    <property type="entry name" value="AAA+_ATPase"/>
</dbReference>
<reference evidence="10" key="1">
    <citation type="submission" date="2020-11" db="EMBL/GenBank/DDBJ databases">
        <title>Halonatronomonas betainensis gen. nov., sp. nov. a novel haloalkaliphilic representative of the family Halanaerobiacae capable of betaine degradation.</title>
        <authorList>
            <person name="Boltyanskaya Y."/>
            <person name="Kevbrin V."/>
            <person name="Detkova E."/>
            <person name="Grouzdev D.S."/>
            <person name="Koziaeva V."/>
            <person name="Zhilina T."/>
        </authorList>
    </citation>
    <scope>NUCLEOTIDE SEQUENCE</scope>
    <source>
        <strain evidence="10">Z-7014</strain>
    </source>
</reference>
<protein>
    <recommendedName>
        <fullName evidence="8">Energy-coupling factor transporter ATP-binding protein EcfA2</fullName>
        <ecNumber evidence="8">7.-.-.-</ecNumber>
    </recommendedName>
</protein>
<dbReference type="FunFam" id="3.40.50.300:FF:000224">
    <property type="entry name" value="Energy-coupling factor transporter ATP-binding protein EcfA"/>
    <property type="match status" value="1"/>
</dbReference>
<dbReference type="RefSeq" id="WP_270455138.1">
    <property type="nucleotide sequence ID" value="NZ_JADPIE010000009.1"/>
</dbReference>
<dbReference type="NCBIfam" id="NF010158">
    <property type="entry name" value="PRK13637.1"/>
    <property type="match status" value="1"/>
</dbReference>
<evidence type="ECO:0000256" key="7">
    <source>
        <dbReference type="ARBA" id="ARBA00023136"/>
    </source>
</evidence>
<dbReference type="GO" id="GO:0005524">
    <property type="term" value="F:ATP binding"/>
    <property type="evidence" value="ECO:0007669"/>
    <property type="project" value="UniProtKB-UniRule"/>
</dbReference>
<dbReference type="InterPro" id="IPR017871">
    <property type="entry name" value="ABC_transporter-like_CS"/>
</dbReference>
<dbReference type="InterPro" id="IPR030946">
    <property type="entry name" value="EcfA2"/>
</dbReference>
<comment type="similarity">
    <text evidence="8">Belongs to the ABC transporter superfamily. Energy-coupling factor EcfA family.</text>
</comment>
<dbReference type="GO" id="GO:0042626">
    <property type="term" value="F:ATPase-coupled transmembrane transporter activity"/>
    <property type="evidence" value="ECO:0007669"/>
    <property type="project" value="TreeGrafter"/>
</dbReference>
<proteinExistence type="inferred from homology"/>
<evidence type="ECO:0000256" key="4">
    <source>
        <dbReference type="ARBA" id="ARBA00022741"/>
    </source>
</evidence>
<dbReference type="SUPFAM" id="SSF52540">
    <property type="entry name" value="P-loop containing nucleoside triphosphate hydrolases"/>
    <property type="match status" value="1"/>
</dbReference>
<keyword evidence="5 8" id="KW-0067">ATP-binding</keyword>
<evidence type="ECO:0000313" key="11">
    <source>
        <dbReference type="Proteomes" id="UP000621436"/>
    </source>
</evidence>
<dbReference type="Pfam" id="PF00005">
    <property type="entry name" value="ABC_tran"/>
    <property type="match status" value="1"/>
</dbReference>
<dbReference type="Proteomes" id="UP000621436">
    <property type="component" value="Unassembled WGS sequence"/>
</dbReference>
<dbReference type="PROSITE" id="PS50893">
    <property type="entry name" value="ABC_TRANSPORTER_2"/>
    <property type="match status" value="1"/>
</dbReference>
<name>A0A931FBJ5_9FIRM</name>
<keyword evidence="7 8" id="KW-0472">Membrane</keyword>
<keyword evidence="6" id="KW-1278">Translocase</keyword>
<dbReference type="EC" id="7.-.-.-" evidence="8"/>
<keyword evidence="2 8" id="KW-0813">Transport</keyword>
<organism evidence="10 11">
    <name type="scientific">Halonatronomonas betaini</name>
    <dbReference type="NCBI Taxonomy" id="2778430"/>
    <lineage>
        <taxon>Bacteria</taxon>
        <taxon>Bacillati</taxon>
        <taxon>Bacillota</taxon>
        <taxon>Clostridia</taxon>
        <taxon>Halanaerobiales</taxon>
        <taxon>Halarsenatibacteraceae</taxon>
        <taxon>Halonatronomonas</taxon>
    </lineage>
</organism>
<comment type="caution">
    <text evidence="10">The sequence shown here is derived from an EMBL/GenBank/DDBJ whole genome shotgun (WGS) entry which is preliminary data.</text>
</comment>
<keyword evidence="3 8" id="KW-1003">Cell membrane</keyword>
<dbReference type="GO" id="GO:0016887">
    <property type="term" value="F:ATP hydrolysis activity"/>
    <property type="evidence" value="ECO:0007669"/>
    <property type="project" value="InterPro"/>
</dbReference>
<comment type="function">
    <text evidence="8">ATP-binding (A) component of a common energy-coupling factor (ECF) ABC-transporter complex.</text>
</comment>
<comment type="subcellular location">
    <subcellularLocation>
        <location evidence="1 8">Cell membrane</location>
        <topology evidence="1 8">Peripheral membrane protein</topology>
    </subcellularLocation>
</comment>
<evidence type="ECO:0000256" key="3">
    <source>
        <dbReference type="ARBA" id="ARBA00022475"/>
    </source>
</evidence>
<accession>A0A931FBJ5</accession>
<evidence type="ECO:0000256" key="1">
    <source>
        <dbReference type="ARBA" id="ARBA00004202"/>
    </source>
</evidence>
<evidence type="ECO:0000256" key="8">
    <source>
        <dbReference type="RuleBase" id="RU365104"/>
    </source>
</evidence>
<dbReference type="NCBIfam" id="TIGR04521">
    <property type="entry name" value="ECF_ATPase_2"/>
    <property type="match status" value="1"/>
</dbReference>
<dbReference type="CDD" id="cd03225">
    <property type="entry name" value="ABC_cobalt_CbiO_domain1"/>
    <property type="match status" value="1"/>
</dbReference>
<dbReference type="InterPro" id="IPR003439">
    <property type="entry name" value="ABC_transporter-like_ATP-bd"/>
</dbReference>
<dbReference type="EMBL" id="JADPIE010000009">
    <property type="protein sequence ID" value="MBF8438042.1"/>
    <property type="molecule type" value="Genomic_DNA"/>
</dbReference>
<evidence type="ECO:0000256" key="2">
    <source>
        <dbReference type="ARBA" id="ARBA00022448"/>
    </source>
</evidence>
<keyword evidence="4 8" id="KW-0547">Nucleotide-binding</keyword>
<dbReference type="AlphaFoldDB" id="A0A931FBJ5"/>
<evidence type="ECO:0000313" key="10">
    <source>
        <dbReference type="EMBL" id="MBF8438042.1"/>
    </source>
</evidence>
<feature type="domain" description="ABC transporter" evidence="9">
    <location>
        <begin position="3"/>
        <end position="243"/>
    </location>
</feature>
<dbReference type="PANTHER" id="PTHR43553">
    <property type="entry name" value="HEAVY METAL TRANSPORTER"/>
    <property type="match status" value="1"/>
</dbReference>